<accession>A0AAV7EZK2</accession>
<dbReference type="GO" id="GO:0046983">
    <property type="term" value="F:protein dimerization activity"/>
    <property type="evidence" value="ECO:0007669"/>
    <property type="project" value="InterPro"/>
</dbReference>
<proteinExistence type="predicted"/>
<name>A0AAV7EZK2_ARIFI</name>
<evidence type="ECO:0000259" key="5">
    <source>
        <dbReference type="PROSITE" id="PS50888"/>
    </source>
</evidence>
<dbReference type="GO" id="GO:0003700">
    <property type="term" value="F:DNA-binding transcription factor activity"/>
    <property type="evidence" value="ECO:0007669"/>
    <property type="project" value="InterPro"/>
</dbReference>
<dbReference type="PROSITE" id="PS50888">
    <property type="entry name" value="BHLH"/>
    <property type="match status" value="1"/>
</dbReference>
<dbReference type="CDD" id="cd11446">
    <property type="entry name" value="bHLH_AtILR3_like"/>
    <property type="match status" value="1"/>
</dbReference>
<dbReference type="InterPro" id="IPR044818">
    <property type="entry name" value="ILR3-like"/>
</dbReference>
<dbReference type="GO" id="GO:0006879">
    <property type="term" value="P:intracellular iron ion homeostasis"/>
    <property type="evidence" value="ECO:0007669"/>
    <property type="project" value="InterPro"/>
</dbReference>
<dbReference type="EMBL" id="JAINDJ010000003">
    <property type="protein sequence ID" value="KAG9454238.1"/>
    <property type="molecule type" value="Genomic_DNA"/>
</dbReference>
<dbReference type="Proteomes" id="UP000825729">
    <property type="component" value="Unassembled WGS sequence"/>
</dbReference>
<evidence type="ECO:0000256" key="3">
    <source>
        <dbReference type="SAM" id="Coils"/>
    </source>
</evidence>
<keyword evidence="1" id="KW-0805">Transcription regulation</keyword>
<dbReference type="AlphaFoldDB" id="A0AAV7EZK2"/>
<sequence length="239" mass="26272">MDSPENSNWIFDCGLINDIPVTGTDFPTPATGFYWPSQGVNVVANASIHVGSPSEVSGSDCSKTVGSRKRQRSESGNGSGSKACREKMRRDMLNDRFLELAAIMEPGKQPKMDKAVILNDAIRLVGQLQGEAQKMKESNESLQQKIKELKAEKMELRDEKQRLRAEKEQLEQQLKNMIGAPPNFVPHPSAIPAAFVSQGQAASNKMMPFISFPGVAMWQLMPPASVDTSRDHVLHPPVA</sequence>
<protein>
    <recommendedName>
        <fullName evidence="5">BHLH domain-containing protein</fullName>
    </recommendedName>
</protein>
<gene>
    <name evidence="6" type="ORF">H6P81_007142</name>
</gene>
<reference evidence="6 7" key="1">
    <citation type="submission" date="2021-07" db="EMBL/GenBank/DDBJ databases">
        <title>The Aristolochia fimbriata genome: insights into angiosperm evolution, floral development and chemical biosynthesis.</title>
        <authorList>
            <person name="Jiao Y."/>
        </authorList>
    </citation>
    <scope>NUCLEOTIDE SEQUENCE [LARGE SCALE GENOMIC DNA]</scope>
    <source>
        <strain evidence="6">IBCAS-2021</strain>
        <tissue evidence="6">Leaf</tissue>
    </source>
</reference>
<dbReference type="CDD" id="cd14686">
    <property type="entry name" value="bZIP"/>
    <property type="match status" value="1"/>
</dbReference>
<evidence type="ECO:0000256" key="2">
    <source>
        <dbReference type="ARBA" id="ARBA00023163"/>
    </source>
</evidence>
<feature type="coiled-coil region" evidence="3">
    <location>
        <begin position="125"/>
        <end position="180"/>
    </location>
</feature>
<feature type="domain" description="BHLH" evidence="5">
    <location>
        <begin position="77"/>
        <end position="128"/>
    </location>
</feature>
<comment type="caution">
    <text evidence="6">The sequence shown here is derived from an EMBL/GenBank/DDBJ whole genome shotgun (WGS) entry which is preliminary data.</text>
</comment>
<dbReference type="InterPro" id="IPR036638">
    <property type="entry name" value="HLH_DNA-bd_sf"/>
</dbReference>
<dbReference type="Gene3D" id="4.10.280.10">
    <property type="entry name" value="Helix-loop-helix DNA-binding domain"/>
    <property type="match status" value="1"/>
</dbReference>
<evidence type="ECO:0000256" key="1">
    <source>
        <dbReference type="ARBA" id="ARBA00023015"/>
    </source>
</evidence>
<keyword evidence="3" id="KW-0175">Coiled coil</keyword>
<dbReference type="SUPFAM" id="SSF47459">
    <property type="entry name" value="HLH, helix-loop-helix DNA-binding domain"/>
    <property type="match status" value="1"/>
</dbReference>
<dbReference type="InterPro" id="IPR011598">
    <property type="entry name" value="bHLH_dom"/>
</dbReference>
<dbReference type="Pfam" id="PF00010">
    <property type="entry name" value="HLH"/>
    <property type="match status" value="1"/>
</dbReference>
<feature type="compositionally biased region" description="Polar residues" evidence="4">
    <location>
        <begin position="54"/>
        <end position="65"/>
    </location>
</feature>
<evidence type="ECO:0000256" key="4">
    <source>
        <dbReference type="SAM" id="MobiDB-lite"/>
    </source>
</evidence>
<dbReference type="SMART" id="SM00353">
    <property type="entry name" value="HLH"/>
    <property type="match status" value="1"/>
</dbReference>
<organism evidence="6 7">
    <name type="scientific">Aristolochia fimbriata</name>
    <name type="common">White veined hardy Dutchman's pipe vine</name>
    <dbReference type="NCBI Taxonomy" id="158543"/>
    <lineage>
        <taxon>Eukaryota</taxon>
        <taxon>Viridiplantae</taxon>
        <taxon>Streptophyta</taxon>
        <taxon>Embryophyta</taxon>
        <taxon>Tracheophyta</taxon>
        <taxon>Spermatophyta</taxon>
        <taxon>Magnoliopsida</taxon>
        <taxon>Magnoliidae</taxon>
        <taxon>Piperales</taxon>
        <taxon>Aristolochiaceae</taxon>
        <taxon>Aristolochia</taxon>
    </lineage>
</organism>
<dbReference type="PANTHER" id="PTHR46133">
    <property type="entry name" value="BHLH TRANSCRIPTION FACTOR"/>
    <property type="match status" value="1"/>
</dbReference>
<feature type="region of interest" description="Disordered" evidence="4">
    <location>
        <begin position="52"/>
        <end position="86"/>
    </location>
</feature>
<dbReference type="PANTHER" id="PTHR46133:SF28">
    <property type="entry name" value="BHLH TRANSCRIPTION FACTOR"/>
    <property type="match status" value="1"/>
</dbReference>
<keyword evidence="2" id="KW-0804">Transcription</keyword>
<keyword evidence="7" id="KW-1185">Reference proteome</keyword>
<evidence type="ECO:0000313" key="6">
    <source>
        <dbReference type="EMBL" id="KAG9454238.1"/>
    </source>
</evidence>
<evidence type="ECO:0000313" key="7">
    <source>
        <dbReference type="Proteomes" id="UP000825729"/>
    </source>
</evidence>